<dbReference type="GO" id="GO:0004129">
    <property type="term" value="F:cytochrome-c oxidase activity"/>
    <property type="evidence" value="ECO:0007669"/>
    <property type="project" value="InterPro"/>
</dbReference>
<feature type="transmembrane region" description="Helical" evidence="7">
    <location>
        <begin position="202"/>
        <end position="224"/>
    </location>
</feature>
<comment type="subcellular location">
    <subcellularLocation>
        <location evidence="6">Cell membrane</location>
        <topology evidence="6">Multi-pass membrane protein</topology>
    </subcellularLocation>
    <subcellularLocation>
        <location evidence="1">Membrane</location>
        <topology evidence="1">Multi-pass membrane protein</topology>
    </subcellularLocation>
</comment>
<evidence type="ECO:0000256" key="2">
    <source>
        <dbReference type="ARBA" id="ARBA00010581"/>
    </source>
</evidence>
<feature type="transmembrane region" description="Helical" evidence="7">
    <location>
        <begin position="86"/>
        <end position="107"/>
    </location>
</feature>
<dbReference type="PROSITE" id="PS50253">
    <property type="entry name" value="COX3"/>
    <property type="match status" value="1"/>
</dbReference>
<keyword evidence="4 7" id="KW-1133">Transmembrane helix</keyword>
<evidence type="ECO:0000313" key="9">
    <source>
        <dbReference type="EMBL" id="TWU25343.1"/>
    </source>
</evidence>
<keyword evidence="5 7" id="KW-0472">Membrane</keyword>
<comment type="similarity">
    <text evidence="2 6">Belongs to the cytochrome c oxidase subunit 3 family.</text>
</comment>
<dbReference type="Gene3D" id="1.20.120.80">
    <property type="entry name" value="Cytochrome c oxidase, subunit III, four-helix bundle"/>
    <property type="match status" value="1"/>
</dbReference>
<evidence type="ECO:0000256" key="1">
    <source>
        <dbReference type="ARBA" id="ARBA00004141"/>
    </source>
</evidence>
<evidence type="ECO:0000256" key="3">
    <source>
        <dbReference type="ARBA" id="ARBA00022692"/>
    </source>
</evidence>
<feature type="domain" description="Heme-copper oxidase subunit III family profile" evidence="8">
    <location>
        <begin position="52"/>
        <end position="228"/>
    </location>
</feature>
<feature type="transmembrane region" description="Helical" evidence="7">
    <location>
        <begin position="119"/>
        <end position="140"/>
    </location>
</feature>
<evidence type="ECO:0000259" key="8">
    <source>
        <dbReference type="PROSITE" id="PS50253"/>
    </source>
</evidence>
<dbReference type="Pfam" id="PF00510">
    <property type="entry name" value="COX3"/>
    <property type="match status" value="1"/>
</dbReference>
<proteinExistence type="inferred from homology"/>
<dbReference type="InterPro" id="IPR035973">
    <property type="entry name" value="Cyt_c_oxidase_su3-like_sf"/>
</dbReference>
<dbReference type="EMBL" id="SJPT01000002">
    <property type="protein sequence ID" value="TWU25343.1"/>
    <property type="molecule type" value="Genomic_DNA"/>
</dbReference>
<evidence type="ECO:0000256" key="5">
    <source>
        <dbReference type="ARBA" id="ARBA00023136"/>
    </source>
</evidence>
<accession>A0A5C6CKD2</accession>
<dbReference type="Proteomes" id="UP000316304">
    <property type="component" value="Unassembled WGS sequence"/>
</dbReference>
<dbReference type="InterPro" id="IPR000298">
    <property type="entry name" value="Cyt_c_oxidase-like_su3"/>
</dbReference>
<comment type="caution">
    <text evidence="9">The sequence shown here is derived from an EMBL/GenBank/DDBJ whole genome shotgun (WGS) entry which is preliminary data.</text>
</comment>
<evidence type="ECO:0000256" key="6">
    <source>
        <dbReference type="RuleBase" id="RU003376"/>
    </source>
</evidence>
<feature type="transmembrane region" description="Helical" evidence="7">
    <location>
        <begin position="52"/>
        <end position="74"/>
    </location>
</feature>
<dbReference type="InterPro" id="IPR013833">
    <property type="entry name" value="Cyt_c_oxidase_su3_a-hlx"/>
</dbReference>
<keyword evidence="10" id="KW-1185">Reference proteome</keyword>
<reference evidence="9 10" key="1">
    <citation type="submission" date="2019-02" db="EMBL/GenBank/DDBJ databases">
        <title>Deep-cultivation of Planctomycetes and their phenomic and genomic characterization uncovers novel biology.</title>
        <authorList>
            <person name="Wiegand S."/>
            <person name="Jogler M."/>
            <person name="Boedeker C."/>
            <person name="Pinto D."/>
            <person name="Vollmers J."/>
            <person name="Rivas-Marin E."/>
            <person name="Kohn T."/>
            <person name="Peeters S.H."/>
            <person name="Heuer A."/>
            <person name="Rast P."/>
            <person name="Oberbeckmann S."/>
            <person name="Bunk B."/>
            <person name="Jeske O."/>
            <person name="Meyerdierks A."/>
            <person name="Storesund J.E."/>
            <person name="Kallscheuer N."/>
            <person name="Luecker S."/>
            <person name="Lage O.M."/>
            <person name="Pohl T."/>
            <person name="Merkel B.J."/>
            <person name="Hornburger P."/>
            <person name="Mueller R.-W."/>
            <person name="Bruemmer F."/>
            <person name="Labrenz M."/>
            <person name="Spormann A.M."/>
            <person name="Op Den Camp H."/>
            <person name="Overmann J."/>
            <person name="Amann R."/>
            <person name="Jetten M.S.M."/>
            <person name="Mascher T."/>
            <person name="Medema M.H."/>
            <person name="Devos D.P."/>
            <person name="Kaster A.-K."/>
            <person name="Ovreas L."/>
            <person name="Rohde M."/>
            <person name="Galperin M.Y."/>
            <person name="Jogler C."/>
        </authorList>
    </citation>
    <scope>NUCLEOTIDE SEQUENCE [LARGE SCALE GENOMIC DNA]</scope>
    <source>
        <strain evidence="9 10">Pla52o</strain>
    </source>
</reference>
<gene>
    <name evidence="9" type="primary">ctaE_1</name>
    <name evidence="9" type="ORF">Pla52o_16440</name>
</gene>
<keyword evidence="3 6" id="KW-0812">Transmembrane</keyword>
<organism evidence="9 10">
    <name type="scientific">Novipirellula galeiformis</name>
    <dbReference type="NCBI Taxonomy" id="2528004"/>
    <lineage>
        <taxon>Bacteria</taxon>
        <taxon>Pseudomonadati</taxon>
        <taxon>Planctomycetota</taxon>
        <taxon>Planctomycetia</taxon>
        <taxon>Pirellulales</taxon>
        <taxon>Pirellulaceae</taxon>
        <taxon>Novipirellula</taxon>
    </lineage>
</organism>
<sequence>MRHFCAPNQVGESSLECATCPPFRFVLEFSMPNTAIPHPTDRLPTDRRYQQGGWLFIGSLLVFFITSIILYGFYAYSRRDDPLSNVPIPMTFLASTVCLLGISGLLHLATASIRREKRLLTSGLMGLSAVLAILFTGFQIHSMYTMLSGPVVQQGNGKGLVGMVIVLAFLHALHVAGGIISLGIVAVRLLQGRYDHERHWPVDFAALYWHFLDIVWLCMLAVFWTTTGGFK</sequence>
<feature type="transmembrane region" description="Helical" evidence="7">
    <location>
        <begin position="160"/>
        <end position="190"/>
    </location>
</feature>
<dbReference type="GO" id="GO:0019646">
    <property type="term" value="P:aerobic electron transport chain"/>
    <property type="evidence" value="ECO:0007669"/>
    <property type="project" value="InterPro"/>
</dbReference>
<evidence type="ECO:0000256" key="7">
    <source>
        <dbReference type="SAM" id="Phobius"/>
    </source>
</evidence>
<evidence type="ECO:0000256" key="4">
    <source>
        <dbReference type="ARBA" id="ARBA00022989"/>
    </source>
</evidence>
<evidence type="ECO:0000313" key="10">
    <source>
        <dbReference type="Proteomes" id="UP000316304"/>
    </source>
</evidence>
<name>A0A5C6CKD2_9BACT</name>
<dbReference type="AlphaFoldDB" id="A0A5C6CKD2"/>
<dbReference type="PANTHER" id="PTHR11403">
    <property type="entry name" value="CYTOCHROME C OXIDASE SUBUNIT III"/>
    <property type="match status" value="1"/>
</dbReference>
<protein>
    <submittedName>
        <fullName evidence="9">Cytochrome c oxidase subunit 3</fullName>
        <ecNumber evidence="9">1.9.3.1</ecNumber>
    </submittedName>
</protein>
<dbReference type="GO" id="GO:0016491">
    <property type="term" value="F:oxidoreductase activity"/>
    <property type="evidence" value="ECO:0007669"/>
    <property type="project" value="UniProtKB-KW"/>
</dbReference>
<dbReference type="InterPro" id="IPR024791">
    <property type="entry name" value="Cyt_c/ubiquinol_Oxase_su3"/>
</dbReference>
<dbReference type="EC" id="1.9.3.1" evidence="9"/>
<keyword evidence="9" id="KW-0560">Oxidoreductase</keyword>
<dbReference type="GO" id="GO:0005886">
    <property type="term" value="C:plasma membrane"/>
    <property type="evidence" value="ECO:0007669"/>
    <property type="project" value="UniProtKB-SubCell"/>
</dbReference>
<dbReference type="SUPFAM" id="SSF81452">
    <property type="entry name" value="Cytochrome c oxidase subunit III-like"/>
    <property type="match status" value="1"/>
</dbReference>
<dbReference type="PANTHER" id="PTHR11403:SF10">
    <property type="entry name" value="CYTOCHROME C OXIDASE"/>
    <property type="match status" value="1"/>
</dbReference>